<organism evidence="2 3">
    <name type="scientific">Brevundimonas nasdae</name>
    <dbReference type="NCBI Taxonomy" id="172043"/>
    <lineage>
        <taxon>Bacteria</taxon>
        <taxon>Pseudomonadati</taxon>
        <taxon>Pseudomonadota</taxon>
        <taxon>Alphaproteobacteria</taxon>
        <taxon>Caulobacterales</taxon>
        <taxon>Caulobacteraceae</taxon>
        <taxon>Brevundimonas</taxon>
    </lineage>
</organism>
<evidence type="ECO:0000313" key="2">
    <source>
        <dbReference type="EMBL" id="QYC09745.1"/>
    </source>
</evidence>
<evidence type="ECO:0000259" key="1">
    <source>
        <dbReference type="Pfam" id="PF00248"/>
    </source>
</evidence>
<gene>
    <name evidence="2" type="ORF">KWG56_14355</name>
</gene>
<sequence length="306" mass="32526">MTYSPATPSASSPTHRLALAVVTEPARATSAFMTAPSGAREEAMRFLLQTGADAGVKLIATRPEGDNERLLGQAWPFPSPFQVTVRTVALSEGLDRIEARARRSLERMGLPRGEVLLVSNAADLAGAEGRALWDRLQKLKDRGLYRSIGFCASLEDQPAMLARRLNADVVQLPCNLLDQRAVRENVLDAVKDAGAAVHLSSVFAGGLLFAGGDDLPPELAEHAQALSRTRRRLAEQRCDPMQAALGYALSLKTVDKIVASVASAAELRAILAAAHAPCPDLDWSTLALEAPAGFTADARARISSAA</sequence>
<dbReference type="InterPro" id="IPR023210">
    <property type="entry name" value="NADP_OxRdtase_dom"/>
</dbReference>
<dbReference type="EMBL" id="CP080034">
    <property type="protein sequence ID" value="QYC09745.1"/>
    <property type="molecule type" value="Genomic_DNA"/>
</dbReference>
<reference evidence="2 3" key="1">
    <citation type="submission" date="2021-07" db="EMBL/GenBank/DDBJ databases">
        <title>Isolation and characterization of bacteria from a gold mining with a capacity of golden bioaccumulation.</title>
        <authorList>
            <person name="Yang X.J."/>
        </authorList>
    </citation>
    <scope>NUCLEOTIDE SEQUENCE [LARGE SCALE GENOMIC DNA]</scope>
    <source>
        <strain evidence="2 3">Au29</strain>
    </source>
</reference>
<evidence type="ECO:0000313" key="3">
    <source>
        <dbReference type="Proteomes" id="UP000824334"/>
    </source>
</evidence>
<name>A0ABX8TH82_9CAUL</name>
<keyword evidence="3" id="KW-1185">Reference proteome</keyword>
<dbReference type="InterPro" id="IPR053135">
    <property type="entry name" value="AKR2_Oxidoreductase"/>
</dbReference>
<dbReference type="NCBIfam" id="NF011432">
    <property type="entry name" value="PRK14863.1"/>
    <property type="match status" value="1"/>
</dbReference>
<protein>
    <submittedName>
        <fullName evidence="2">Aldo/keto reductase</fullName>
    </submittedName>
</protein>
<accession>A0ABX8TH82</accession>
<proteinExistence type="predicted"/>
<feature type="domain" description="NADP-dependent oxidoreductase" evidence="1">
    <location>
        <begin position="96"/>
        <end position="286"/>
    </location>
</feature>
<dbReference type="PANTHER" id="PTHR43312:SF1">
    <property type="entry name" value="NADP-DEPENDENT OXIDOREDUCTASE DOMAIN-CONTAINING PROTEIN"/>
    <property type="match status" value="1"/>
</dbReference>
<dbReference type="PANTHER" id="PTHR43312">
    <property type="entry name" value="D-THREO-ALDOSE 1-DEHYDROGENASE"/>
    <property type="match status" value="1"/>
</dbReference>
<dbReference type="Pfam" id="PF00248">
    <property type="entry name" value="Aldo_ket_red"/>
    <property type="match status" value="1"/>
</dbReference>
<dbReference type="Proteomes" id="UP000824334">
    <property type="component" value="Chromosome"/>
</dbReference>